<keyword evidence="8" id="KW-1185">Reference proteome</keyword>
<dbReference type="Pfam" id="PF14226">
    <property type="entry name" value="DIOX_N"/>
    <property type="match status" value="1"/>
</dbReference>
<evidence type="ECO:0000256" key="5">
    <source>
        <dbReference type="RuleBase" id="RU003682"/>
    </source>
</evidence>
<comment type="similarity">
    <text evidence="1 5">Belongs to the iron/ascorbate-dependent oxidoreductase family.</text>
</comment>
<dbReference type="InterPro" id="IPR050295">
    <property type="entry name" value="Plant_2OG-oxidoreductases"/>
</dbReference>
<evidence type="ECO:0000256" key="2">
    <source>
        <dbReference type="ARBA" id="ARBA00022723"/>
    </source>
</evidence>
<reference evidence="7" key="1">
    <citation type="submission" date="2017-07" db="EMBL/GenBank/DDBJ databases">
        <title>Taro Niue Genome Assembly and Annotation.</title>
        <authorList>
            <person name="Atibalentja N."/>
            <person name="Keating K."/>
            <person name="Fields C.J."/>
        </authorList>
    </citation>
    <scope>NUCLEOTIDE SEQUENCE</scope>
    <source>
        <strain evidence="7">Niue_2</strain>
        <tissue evidence="7">Leaf</tissue>
    </source>
</reference>
<keyword evidence="3 5" id="KW-0560">Oxidoreductase</keyword>
<feature type="domain" description="Fe2OG dioxygenase" evidence="6">
    <location>
        <begin position="213"/>
        <end position="292"/>
    </location>
</feature>
<proteinExistence type="inferred from homology"/>
<comment type="caution">
    <text evidence="7">The sequence shown here is derived from an EMBL/GenBank/DDBJ whole genome shotgun (WGS) entry which is preliminary data.</text>
</comment>
<keyword evidence="2 5" id="KW-0479">Metal-binding</keyword>
<dbReference type="InterPro" id="IPR005123">
    <property type="entry name" value="Oxoglu/Fe-dep_dioxygenase_dom"/>
</dbReference>
<dbReference type="PANTHER" id="PTHR47991">
    <property type="entry name" value="OXOGLUTARATE/IRON-DEPENDENT DIOXYGENASE"/>
    <property type="match status" value="1"/>
</dbReference>
<evidence type="ECO:0000313" key="8">
    <source>
        <dbReference type="Proteomes" id="UP000652761"/>
    </source>
</evidence>
<dbReference type="SUPFAM" id="SSF51197">
    <property type="entry name" value="Clavaminate synthase-like"/>
    <property type="match status" value="1"/>
</dbReference>
<evidence type="ECO:0000313" key="7">
    <source>
        <dbReference type="EMBL" id="MQL91632.1"/>
    </source>
</evidence>
<dbReference type="Gene3D" id="2.60.120.330">
    <property type="entry name" value="B-lactam Antibiotic, Isopenicillin N Synthase, Chain"/>
    <property type="match status" value="1"/>
</dbReference>
<sequence>MAGNLGLSLGRSLPVPNVQALVDAAGGDLPVIPGRYIRPEMEEEPIETAGGATEKIPVVDLGKLLGDARLSRAEEAAKLRSACEDWGFFQLVNHGVPEEVMGRMAAALEGFFAQTLEEKMASSKQPEGSVEGYGQAFVVSEEQKLDWADILHLFTQPPHLRNLALWPTHPSNFRATLEEYSVEMRRVALCLLGCMADNLGLHPEKLAGSFTEGSQSVRMNYYPPCRHHADRVLGLAPHSDGVGLTLLFQASTVPGLQIRRHGKWLAVEPLPGALVVNIGDILEVINICSVQM</sequence>
<dbReference type="EMBL" id="NMUH01001362">
    <property type="protein sequence ID" value="MQL91632.1"/>
    <property type="molecule type" value="Genomic_DNA"/>
</dbReference>
<protein>
    <recommendedName>
        <fullName evidence="6">Fe2OG dioxygenase domain-containing protein</fullName>
    </recommendedName>
</protein>
<evidence type="ECO:0000256" key="3">
    <source>
        <dbReference type="ARBA" id="ARBA00023002"/>
    </source>
</evidence>
<dbReference type="InterPro" id="IPR026992">
    <property type="entry name" value="DIOX_N"/>
</dbReference>
<dbReference type="AlphaFoldDB" id="A0A843UZT2"/>
<dbReference type="PROSITE" id="PS51471">
    <property type="entry name" value="FE2OG_OXY"/>
    <property type="match status" value="1"/>
</dbReference>
<dbReference type="Proteomes" id="UP000652761">
    <property type="component" value="Unassembled WGS sequence"/>
</dbReference>
<name>A0A843UZT2_COLES</name>
<evidence type="ECO:0000256" key="1">
    <source>
        <dbReference type="ARBA" id="ARBA00008056"/>
    </source>
</evidence>
<dbReference type="FunFam" id="2.60.120.330:FF:000079">
    <property type="entry name" value="Protein SRG1"/>
    <property type="match status" value="1"/>
</dbReference>
<keyword evidence="4 5" id="KW-0408">Iron</keyword>
<dbReference type="GO" id="GO:0046872">
    <property type="term" value="F:metal ion binding"/>
    <property type="evidence" value="ECO:0007669"/>
    <property type="project" value="UniProtKB-KW"/>
</dbReference>
<accession>A0A843UZT2</accession>
<evidence type="ECO:0000256" key="4">
    <source>
        <dbReference type="ARBA" id="ARBA00023004"/>
    </source>
</evidence>
<dbReference type="GO" id="GO:0016491">
    <property type="term" value="F:oxidoreductase activity"/>
    <property type="evidence" value="ECO:0007669"/>
    <property type="project" value="UniProtKB-KW"/>
</dbReference>
<dbReference type="InterPro" id="IPR044861">
    <property type="entry name" value="IPNS-like_FE2OG_OXY"/>
</dbReference>
<evidence type="ECO:0000259" key="6">
    <source>
        <dbReference type="PROSITE" id="PS51471"/>
    </source>
</evidence>
<gene>
    <name evidence="7" type="ORF">Taro_024236</name>
</gene>
<dbReference type="InterPro" id="IPR027443">
    <property type="entry name" value="IPNS-like_sf"/>
</dbReference>
<dbReference type="OrthoDB" id="288590at2759"/>
<organism evidence="7 8">
    <name type="scientific">Colocasia esculenta</name>
    <name type="common">Wild taro</name>
    <name type="synonym">Arum esculentum</name>
    <dbReference type="NCBI Taxonomy" id="4460"/>
    <lineage>
        <taxon>Eukaryota</taxon>
        <taxon>Viridiplantae</taxon>
        <taxon>Streptophyta</taxon>
        <taxon>Embryophyta</taxon>
        <taxon>Tracheophyta</taxon>
        <taxon>Spermatophyta</taxon>
        <taxon>Magnoliopsida</taxon>
        <taxon>Liliopsida</taxon>
        <taxon>Araceae</taxon>
        <taxon>Aroideae</taxon>
        <taxon>Colocasieae</taxon>
        <taxon>Colocasia</taxon>
    </lineage>
</organism>
<dbReference type="Pfam" id="PF03171">
    <property type="entry name" value="2OG-FeII_Oxy"/>
    <property type="match status" value="1"/>
</dbReference>